<evidence type="ECO:0000256" key="1">
    <source>
        <dbReference type="SAM" id="MobiDB-lite"/>
    </source>
</evidence>
<keyword evidence="2" id="KW-1185">Reference proteome</keyword>
<feature type="region of interest" description="Disordered" evidence="1">
    <location>
        <begin position="196"/>
        <end position="222"/>
    </location>
</feature>
<feature type="compositionally biased region" description="Polar residues" evidence="1">
    <location>
        <begin position="210"/>
        <end position="220"/>
    </location>
</feature>
<protein>
    <submittedName>
        <fullName evidence="3">C2H2-type domain-containing protein</fullName>
    </submittedName>
</protein>
<dbReference type="AlphaFoldDB" id="A0A914WKE4"/>
<organism evidence="2 3">
    <name type="scientific">Plectus sambesii</name>
    <dbReference type="NCBI Taxonomy" id="2011161"/>
    <lineage>
        <taxon>Eukaryota</taxon>
        <taxon>Metazoa</taxon>
        <taxon>Ecdysozoa</taxon>
        <taxon>Nematoda</taxon>
        <taxon>Chromadorea</taxon>
        <taxon>Plectida</taxon>
        <taxon>Plectina</taxon>
        <taxon>Plectoidea</taxon>
        <taxon>Plectidae</taxon>
        <taxon>Plectus</taxon>
    </lineage>
</organism>
<evidence type="ECO:0000313" key="3">
    <source>
        <dbReference type="WBParaSite" id="PSAMB.scaffold428size51616.g5810.t1"/>
    </source>
</evidence>
<proteinExistence type="predicted"/>
<evidence type="ECO:0000313" key="2">
    <source>
        <dbReference type="Proteomes" id="UP000887566"/>
    </source>
</evidence>
<reference evidence="3" key="1">
    <citation type="submission" date="2022-11" db="UniProtKB">
        <authorList>
            <consortium name="WormBaseParasite"/>
        </authorList>
    </citation>
    <scope>IDENTIFICATION</scope>
</reference>
<name>A0A914WKE4_9BILA</name>
<dbReference type="Proteomes" id="UP000887566">
    <property type="component" value="Unplaced"/>
</dbReference>
<accession>A0A914WKE4</accession>
<dbReference type="WBParaSite" id="PSAMB.scaffold428size51616.g5810.t1">
    <property type="protein sequence ID" value="PSAMB.scaffold428size51616.g5810.t1"/>
    <property type="gene ID" value="PSAMB.scaffold428size51616.g5810"/>
</dbReference>
<feature type="region of interest" description="Disordered" evidence="1">
    <location>
        <begin position="164"/>
        <end position="183"/>
    </location>
</feature>
<sequence length="342" mass="37602">MVERERRRANESGKGKRELFVAPHDCSVHLARRPGGQFISRCVSSRRTEINFHPTNGRAALGVARKQKTTVPSPNMRTTSILGRAPLLTRAATKRKSMWSRVSSAGPALDEDGCVRCPVCSVKFDSEGNLLEHVRHERLRLDSVMISIKKKDVDEQIYDHKFEEERGSSEMARAAKSRTESYQRVQLNHRRRIQGKAAVFQLNRDPGTPSAGSDRQTNGERSPAIAAAVSVTPPTVICKSEHDPNAVAGWLVCKGCETPRDYLQANAKCQHLRCVDCWNKRLLNDQPPSTSPTAIDDEDASKVTQQCYSSEDKSGPTGAAVAAAAGCPVCSAPIENLRDVCL</sequence>
<feature type="region of interest" description="Disordered" evidence="1">
    <location>
        <begin position="286"/>
        <end position="313"/>
    </location>
</feature>